<dbReference type="InterPro" id="IPR012675">
    <property type="entry name" value="Beta-grasp_dom_sf"/>
</dbReference>
<dbReference type="EMBL" id="CP071446">
    <property type="protein sequence ID" value="QTA37328.1"/>
    <property type="molecule type" value="Genomic_DNA"/>
</dbReference>
<dbReference type="Gene3D" id="3.10.20.30">
    <property type="match status" value="1"/>
</dbReference>
<evidence type="ECO:0000313" key="1">
    <source>
        <dbReference type="EMBL" id="QTA37328.1"/>
    </source>
</evidence>
<dbReference type="Proteomes" id="UP000671862">
    <property type="component" value="Chromosome"/>
</dbReference>
<gene>
    <name evidence="1" type="ORF">JYK00_06190</name>
</gene>
<proteinExistence type="predicted"/>
<evidence type="ECO:0000313" key="2">
    <source>
        <dbReference type="Proteomes" id="UP000671862"/>
    </source>
</evidence>
<protein>
    <recommendedName>
        <fullName evidence="3">MoaD/ThiS family protein</fullName>
    </recommendedName>
</protein>
<evidence type="ECO:0008006" key="3">
    <source>
        <dbReference type="Google" id="ProtNLM"/>
    </source>
</evidence>
<reference evidence="1 2" key="1">
    <citation type="submission" date="2021-03" db="EMBL/GenBank/DDBJ databases">
        <title>Thermosipho ferrireducens sp.nov., an anaerobic thermophilic iron-reducing bacterium isolated from a deep-sea hydrothermal sulfide deposits.</title>
        <authorList>
            <person name="Zeng X."/>
            <person name="Chen Y."/>
            <person name="Shao Z."/>
        </authorList>
    </citation>
    <scope>NUCLEOTIDE SEQUENCE [LARGE SCALE GENOMIC DNA]</scope>
    <source>
        <strain evidence="1 2">JL129W03</strain>
    </source>
</reference>
<name>A0ABX7S643_9BACT</name>
<organism evidence="1 2">
    <name type="scientific">Thermosipho ferrireducens</name>
    <dbReference type="NCBI Taxonomy" id="2571116"/>
    <lineage>
        <taxon>Bacteria</taxon>
        <taxon>Thermotogati</taxon>
        <taxon>Thermotogota</taxon>
        <taxon>Thermotogae</taxon>
        <taxon>Thermotogales</taxon>
        <taxon>Fervidobacteriaceae</taxon>
        <taxon>Thermosipho</taxon>
    </lineage>
</organism>
<sequence>MIVKFVGGIRYFVGIKEIEVNFDTLENILEQAGEKIGKKIKLIIDKENMKTFLVIDDNGKEMKTSVVVHNNGKNILKQENIEDGELQIIMPVGGG</sequence>
<keyword evidence="2" id="KW-1185">Reference proteome</keyword>
<accession>A0ABX7S643</accession>
<dbReference type="RefSeq" id="WP_207566053.1">
    <property type="nucleotide sequence ID" value="NZ_CP071446.1"/>
</dbReference>